<gene>
    <name evidence="4" type="ORF">R1flu_007239</name>
</gene>
<dbReference type="Gene3D" id="3.10.120.10">
    <property type="entry name" value="Cytochrome b5-like heme/steroid binding domain"/>
    <property type="match status" value="1"/>
</dbReference>
<dbReference type="PANTHER" id="PTHR19353:SF15">
    <property type="entry name" value="CYTOCHROME B5 HEME-BINDING DOMAIN-CONTAINING PROTEIN"/>
    <property type="match status" value="1"/>
</dbReference>
<comment type="caution">
    <text evidence="4">The sequence shown here is derived from an EMBL/GenBank/DDBJ whole genome shotgun (WGS) entry which is preliminary data.</text>
</comment>
<feature type="transmembrane region" description="Helical" evidence="2">
    <location>
        <begin position="318"/>
        <end position="335"/>
    </location>
</feature>
<dbReference type="Pfam" id="PF00487">
    <property type="entry name" value="FA_desaturase"/>
    <property type="match status" value="1"/>
</dbReference>
<dbReference type="PROSITE" id="PS50255">
    <property type="entry name" value="CYTOCHROME_B5_2"/>
    <property type="match status" value="1"/>
</dbReference>
<keyword evidence="2" id="KW-0472">Membrane</keyword>
<dbReference type="SUPFAM" id="SSF55856">
    <property type="entry name" value="Cytochrome b5-like heme/steroid binding domain"/>
    <property type="match status" value="1"/>
</dbReference>
<keyword evidence="2" id="KW-0812">Transmembrane</keyword>
<proteinExistence type="inferred from homology"/>
<evidence type="ECO:0000313" key="4">
    <source>
        <dbReference type="EMBL" id="KAL2635760.1"/>
    </source>
</evidence>
<dbReference type="Pfam" id="PF00173">
    <property type="entry name" value="Cyt-b5"/>
    <property type="match status" value="1"/>
</dbReference>
<sequence>MAISSKGRMVTKIHDKWYDLTNFEDFHPGGPVALGLAYGRDATVMFESHHPFTDRRVLDAILQKYELDEAASQRLQTLEEQHGIPDHTFVWKSDFGDALKFHVREYFQAESKRRNVSLIEATKATPEKWMEVIVLGFFYASSLVSLIRGEWSALLTVPLSAWLSSVNTFHDAAHFALHKNWKINHIVSYAYPFISSPFAWYHQHNIGHHSYTNVGHRDPDLVHYSWLKREHTSVPWRPVHGKLQRQAWFLTTWWSLAVGVALASMNDLWMLIYGVYNDSVPMKVISRRRMLRHVTGRVLTMCLIYTWPFFVFDSWNRILAFANIPMLVYSFLFMMNTQINHLTPETAHESDEDWYKHQVVTAQDFGVSNRFCYLMSGGLNYQIMHHLFPTVNHCHLVKLQPIVARLCEKHDVEYKQVAGYVAAIKAHHVHTYLMSLDDHSKRS</sequence>
<dbReference type="PANTHER" id="PTHR19353">
    <property type="entry name" value="FATTY ACID DESATURASE 2"/>
    <property type="match status" value="1"/>
</dbReference>
<dbReference type="InterPro" id="IPR001199">
    <property type="entry name" value="Cyt_B5-like_heme/steroid-bd"/>
</dbReference>
<protein>
    <recommendedName>
        <fullName evidence="3">Cytochrome b5 heme-binding domain-containing protein</fullName>
    </recommendedName>
</protein>
<feature type="transmembrane region" description="Helical" evidence="2">
    <location>
        <begin position="294"/>
        <end position="312"/>
    </location>
</feature>
<evidence type="ECO:0000256" key="2">
    <source>
        <dbReference type="SAM" id="Phobius"/>
    </source>
</evidence>
<keyword evidence="2" id="KW-1133">Transmembrane helix</keyword>
<dbReference type="EMBL" id="JBHFFA010000003">
    <property type="protein sequence ID" value="KAL2635760.1"/>
    <property type="molecule type" value="Genomic_DNA"/>
</dbReference>
<feature type="domain" description="Cytochrome b5 heme-binding" evidence="3">
    <location>
        <begin position="13"/>
        <end position="71"/>
    </location>
</feature>
<comment type="similarity">
    <text evidence="1">Belongs to the fatty acid desaturase type 1 family.</text>
</comment>
<dbReference type="SMART" id="SM01117">
    <property type="entry name" value="Cyt-b5"/>
    <property type="match status" value="1"/>
</dbReference>
<name>A0ABD1YYJ4_9MARC</name>
<dbReference type="PIRSF" id="PIRSF015921">
    <property type="entry name" value="FA_sphinglp_des"/>
    <property type="match status" value="1"/>
</dbReference>
<organism evidence="4 5">
    <name type="scientific">Riccia fluitans</name>
    <dbReference type="NCBI Taxonomy" id="41844"/>
    <lineage>
        <taxon>Eukaryota</taxon>
        <taxon>Viridiplantae</taxon>
        <taxon>Streptophyta</taxon>
        <taxon>Embryophyta</taxon>
        <taxon>Marchantiophyta</taxon>
        <taxon>Marchantiopsida</taxon>
        <taxon>Marchantiidae</taxon>
        <taxon>Marchantiales</taxon>
        <taxon>Ricciaceae</taxon>
        <taxon>Riccia</taxon>
    </lineage>
</organism>
<feature type="transmembrane region" description="Helical" evidence="2">
    <location>
        <begin position="253"/>
        <end position="273"/>
    </location>
</feature>
<dbReference type="GO" id="GO:0016717">
    <property type="term" value="F:oxidoreductase activity, acting on paired donors, with oxidation of a pair of donors resulting in the reduction of molecular oxygen to two molecules of water"/>
    <property type="evidence" value="ECO:0007669"/>
    <property type="project" value="UniProtKB-ARBA"/>
</dbReference>
<dbReference type="CDD" id="cd03506">
    <property type="entry name" value="Delta6-FADS-like"/>
    <property type="match status" value="1"/>
</dbReference>
<dbReference type="AlphaFoldDB" id="A0ABD1YYJ4"/>
<evidence type="ECO:0000259" key="3">
    <source>
        <dbReference type="PROSITE" id="PS50255"/>
    </source>
</evidence>
<dbReference type="InterPro" id="IPR012171">
    <property type="entry name" value="Fatty_acid_desaturase"/>
</dbReference>
<dbReference type="Proteomes" id="UP001605036">
    <property type="component" value="Unassembled WGS sequence"/>
</dbReference>
<dbReference type="InterPro" id="IPR036400">
    <property type="entry name" value="Cyt_B5-like_heme/steroid_sf"/>
</dbReference>
<dbReference type="InterPro" id="IPR005804">
    <property type="entry name" value="FA_desaturase_dom"/>
</dbReference>
<accession>A0ABD1YYJ4</accession>
<evidence type="ECO:0000256" key="1">
    <source>
        <dbReference type="ARBA" id="ARBA00009295"/>
    </source>
</evidence>
<evidence type="ECO:0000313" key="5">
    <source>
        <dbReference type="Proteomes" id="UP001605036"/>
    </source>
</evidence>
<reference evidence="4 5" key="1">
    <citation type="submission" date="2024-09" db="EMBL/GenBank/DDBJ databases">
        <title>Chromosome-scale assembly of Riccia fluitans.</title>
        <authorList>
            <person name="Paukszto L."/>
            <person name="Sawicki J."/>
            <person name="Karawczyk K."/>
            <person name="Piernik-Szablinska J."/>
            <person name="Szczecinska M."/>
            <person name="Mazdziarz M."/>
        </authorList>
    </citation>
    <scope>NUCLEOTIDE SEQUENCE [LARGE SCALE GENOMIC DNA]</scope>
    <source>
        <strain evidence="4">Rf_01</strain>
        <tissue evidence="4">Aerial parts of the thallus</tissue>
    </source>
</reference>
<keyword evidence="5" id="KW-1185">Reference proteome</keyword>